<dbReference type="InterPro" id="IPR016047">
    <property type="entry name" value="M23ase_b-sheet_dom"/>
</dbReference>
<comment type="caution">
    <text evidence="3">The sequence shown here is derived from an EMBL/GenBank/DDBJ whole genome shotgun (WGS) entry which is preliminary data.</text>
</comment>
<keyword evidence="4" id="KW-1185">Reference proteome</keyword>
<sequence length="345" mass="35406">MVEQPSYPLNGGAPPLEGFFVPTHHQDVPEADRPASRRPDAPRRVAKHRALLRRGSTRRTQLIGLTAALAAAAGTTTVGLASTESGPATATEGTGLNPSQASALTAARIDRRDLGSRDASRISLSLESSLRADADKVVQVRARQLAANAALVQRRALALSAAKAAAAKKAAATAKALADARAAAVAKAAAIAKQAAEAKAAAAAKQAAIAAAAPKIVLPTTGYHLTARFNQAGGRWAHNHTGLDFAAPMGTPVDSVEAGEVIQADWAGAYGRQVKVRHADGTVTSYGHMSEFDVSVGDKVQAGTMVGRIGMTGNTTGPHVHFEVLPGGGSPIDPLPWLQSHGLNP</sequence>
<feature type="compositionally biased region" description="Basic and acidic residues" evidence="1">
    <location>
        <begin position="24"/>
        <end position="43"/>
    </location>
</feature>
<feature type="region of interest" description="Disordered" evidence="1">
    <location>
        <begin position="82"/>
        <end position="102"/>
    </location>
</feature>
<dbReference type="PANTHER" id="PTHR21666:SF270">
    <property type="entry name" value="MUREIN HYDROLASE ACTIVATOR ENVC"/>
    <property type="match status" value="1"/>
</dbReference>
<dbReference type="SUPFAM" id="SSF51261">
    <property type="entry name" value="Duplicated hybrid motif"/>
    <property type="match status" value="1"/>
</dbReference>
<dbReference type="PANTHER" id="PTHR21666">
    <property type="entry name" value="PEPTIDASE-RELATED"/>
    <property type="match status" value="1"/>
</dbReference>
<dbReference type="InterPro" id="IPR050570">
    <property type="entry name" value="Cell_wall_metabolism_enzyme"/>
</dbReference>
<proteinExistence type="predicted"/>
<evidence type="ECO:0000313" key="4">
    <source>
        <dbReference type="Proteomes" id="UP001501705"/>
    </source>
</evidence>
<feature type="domain" description="M23ase beta-sheet core" evidence="2">
    <location>
        <begin position="239"/>
        <end position="334"/>
    </location>
</feature>
<dbReference type="EMBL" id="BAAAPH010000005">
    <property type="protein sequence ID" value="GAA1561690.1"/>
    <property type="molecule type" value="Genomic_DNA"/>
</dbReference>
<name>A0ABN2CNU0_9ACTN</name>
<feature type="region of interest" description="Disordered" evidence="1">
    <location>
        <begin position="1"/>
        <end position="45"/>
    </location>
</feature>
<evidence type="ECO:0000259" key="2">
    <source>
        <dbReference type="Pfam" id="PF01551"/>
    </source>
</evidence>
<evidence type="ECO:0000313" key="3">
    <source>
        <dbReference type="EMBL" id="GAA1561690.1"/>
    </source>
</evidence>
<organism evidence="3 4">
    <name type="scientific">Kribbella hippodromi</name>
    <dbReference type="NCBI Taxonomy" id="434347"/>
    <lineage>
        <taxon>Bacteria</taxon>
        <taxon>Bacillati</taxon>
        <taxon>Actinomycetota</taxon>
        <taxon>Actinomycetes</taxon>
        <taxon>Propionibacteriales</taxon>
        <taxon>Kribbellaceae</taxon>
        <taxon>Kribbella</taxon>
    </lineage>
</organism>
<dbReference type="CDD" id="cd12797">
    <property type="entry name" value="M23_peptidase"/>
    <property type="match status" value="1"/>
</dbReference>
<dbReference type="Proteomes" id="UP001501705">
    <property type="component" value="Unassembled WGS sequence"/>
</dbReference>
<gene>
    <name evidence="3" type="ORF">GCM10009804_18060</name>
</gene>
<reference evidence="3 4" key="1">
    <citation type="journal article" date="2019" name="Int. J. Syst. Evol. Microbiol.">
        <title>The Global Catalogue of Microorganisms (GCM) 10K type strain sequencing project: providing services to taxonomists for standard genome sequencing and annotation.</title>
        <authorList>
            <consortium name="The Broad Institute Genomics Platform"/>
            <consortium name="The Broad Institute Genome Sequencing Center for Infectious Disease"/>
            <person name="Wu L."/>
            <person name="Ma J."/>
        </authorList>
    </citation>
    <scope>NUCLEOTIDE SEQUENCE [LARGE SCALE GENOMIC DNA]</scope>
    <source>
        <strain evidence="3 4">JCM 15572</strain>
    </source>
</reference>
<protein>
    <recommendedName>
        <fullName evidence="2">M23ase beta-sheet core domain-containing protein</fullName>
    </recommendedName>
</protein>
<dbReference type="Gene3D" id="2.70.70.10">
    <property type="entry name" value="Glucose Permease (Domain IIA)"/>
    <property type="match status" value="1"/>
</dbReference>
<dbReference type="Pfam" id="PF01551">
    <property type="entry name" value="Peptidase_M23"/>
    <property type="match status" value="1"/>
</dbReference>
<accession>A0ABN2CNU0</accession>
<evidence type="ECO:0000256" key="1">
    <source>
        <dbReference type="SAM" id="MobiDB-lite"/>
    </source>
</evidence>
<dbReference type="InterPro" id="IPR011055">
    <property type="entry name" value="Dup_hybrid_motif"/>
</dbReference>